<dbReference type="STRING" id="1262450.S3CK28"/>
<dbReference type="HOGENOM" id="CLU_010672_2_0_1"/>
<keyword evidence="3" id="KW-1185">Reference proteome</keyword>
<dbReference type="CDD" id="cd22249">
    <property type="entry name" value="UDM1_RNF168_RNF169-like"/>
    <property type="match status" value="1"/>
</dbReference>
<dbReference type="VEuPathDB" id="FungiDB:F503_03235"/>
<gene>
    <name evidence="2" type="ORF">F503_03235</name>
</gene>
<dbReference type="EMBL" id="KE148152">
    <property type="protein sequence ID" value="EPE06808.1"/>
    <property type="molecule type" value="Genomic_DNA"/>
</dbReference>
<organism evidence="2 3">
    <name type="scientific">Ophiostoma piceae (strain UAMH 11346)</name>
    <name type="common">Sap stain fungus</name>
    <dbReference type="NCBI Taxonomy" id="1262450"/>
    <lineage>
        <taxon>Eukaryota</taxon>
        <taxon>Fungi</taxon>
        <taxon>Dikarya</taxon>
        <taxon>Ascomycota</taxon>
        <taxon>Pezizomycotina</taxon>
        <taxon>Sordariomycetes</taxon>
        <taxon>Sordariomycetidae</taxon>
        <taxon>Ophiostomatales</taxon>
        <taxon>Ophiostomataceae</taxon>
        <taxon>Ophiostoma</taxon>
    </lineage>
</organism>
<feature type="region of interest" description="Disordered" evidence="1">
    <location>
        <begin position="491"/>
        <end position="576"/>
    </location>
</feature>
<proteinExistence type="predicted"/>
<dbReference type="OMA" id="LWNDERD"/>
<evidence type="ECO:0000256" key="1">
    <source>
        <dbReference type="SAM" id="MobiDB-lite"/>
    </source>
</evidence>
<evidence type="ECO:0000313" key="3">
    <source>
        <dbReference type="Proteomes" id="UP000016923"/>
    </source>
</evidence>
<sequence length="828" mass="93212">MDQGQHESEIPSSPPPENWKEYLAQLKRERDQAKEKAAQSEQRAQEAEAREKQERHDKEQAEAREKQERHDKEQAEAREKQERHDKEHALRKQKEAEDLLAPTDYPLYLRLCHDKLFGSLTIQEDSNLTSAGGVSKADKKRYPLHLQKWEDFPARHKTCQARLVEVFKDGKHFKPAYAADMVLDLFADGPVADEDDMKKFQFFAVEAGVRHIVQKYLTLCGKHDSSLPTRIRFLNNPYGLLSLASEEETDLDPDKTPAYRPSMAKAMFDDARARGRGADDDGPPPAKRQSSPRPKLYPDQWCFRVNPGDVNVPIFVIEYKAAHKLSVAVLEMALNDSEAPEGDGHDEGLFFRVIRALQGDLVSLDDDARGPEKARESTALVLSQAFDYMVEFGLCYSYVTSGKAIVLLHLRPDDPRTLYYHLAVPGSDVGSLDESNGNDMDKLQYTANALVTTLVLLALDAPPLTQSWKQKTNTLLKTWPIPYDDEIMEGVRNDKGKNTDQSQRKHPQLVPPVSKGPNDDPNKQHRRRRDNDDDDVTGAYKPSASSRNATKTLATNRTQRSSNSVSTSSSGAGGQKRDWMPVVCQAKPLPYCTQTCLLGLRTGGPLDSNCPNAQLHNASWSKEYGSRNGHPLTARWFVEAVREQLARDLDNDCEGLDKYGKFGATSMLFRIVLQPYGYSFVAKGVQRPHLRLLKHEQSIYGAPGVAAQQGRLVPVCLGLVELVWEYISYTGAHITHMLLLSYCGEPLWKRGETARADLGQLTQKAWAELRQLGVLHGDERDANVVWNAEQQRVMCIDFGEAELVARRRPWSTGGRDEGHKRPRTVSRA</sequence>
<protein>
    <submittedName>
        <fullName evidence="2">Phosphotransferase-like protein</fullName>
    </submittedName>
</protein>
<feature type="compositionally biased region" description="Polar residues" evidence="1">
    <location>
        <begin position="543"/>
        <end position="560"/>
    </location>
</feature>
<feature type="compositionally biased region" description="Low complexity" evidence="1">
    <location>
        <begin position="561"/>
        <end position="570"/>
    </location>
</feature>
<feature type="region of interest" description="Disordered" evidence="1">
    <location>
        <begin position="1"/>
        <end position="97"/>
    </location>
</feature>
<dbReference type="Proteomes" id="UP000016923">
    <property type="component" value="Unassembled WGS sequence"/>
</dbReference>
<feature type="region of interest" description="Disordered" evidence="1">
    <location>
        <begin position="273"/>
        <end position="295"/>
    </location>
</feature>
<reference evidence="2 3" key="1">
    <citation type="journal article" date="2013" name="BMC Genomics">
        <title>The genome and transcriptome of the pine saprophyte Ophiostoma piceae, and a comparison with the bark beetle-associated pine pathogen Grosmannia clavigera.</title>
        <authorList>
            <person name="Haridas S."/>
            <person name="Wang Y."/>
            <person name="Lim L."/>
            <person name="Massoumi Alamouti S."/>
            <person name="Jackman S."/>
            <person name="Docking R."/>
            <person name="Robertson G."/>
            <person name="Birol I."/>
            <person name="Bohlmann J."/>
            <person name="Breuil C."/>
        </authorList>
    </citation>
    <scope>NUCLEOTIDE SEQUENCE [LARGE SCALE GENOMIC DNA]</scope>
    <source>
        <strain evidence="2 3">UAMH 11346</strain>
    </source>
</reference>
<evidence type="ECO:0000313" key="2">
    <source>
        <dbReference type="EMBL" id="EPE06808.1"/>
    </source>
</evidence>
<feature type="region of interest" description="Disordered" evidence="1">
    <location>
        <begin position="809"/>
        <end position="828"/>
    </location>
</feature>
<dbReference type="GO" id="GO:0016740">
    <property type="term" value="F:transferase activity"/>
    <property type="evidence" value="ECO:0007669"/>
    <property type="project" value="UniProtKB-KW"/>
</dbReference>
<name>S3CK28_OPHP1</name>
<keyword evidence="2" id="KW-0808">Transferase</keyword>
<dbReference type="OrthoDB" id="411394at2759"/>
<dbReference type="AlphaFoldDB" id="S3CK28"/>
<dbReference type="eggNOG" id="ENOG502SJ0M">
    <property type="taxonomic scope" value="Eukaryota"/>
</dbReference>
<feature type="compositionally biased region" description="Basic and acidic residues" evidence="1">
    <location>
        <begin position="26"/>
        <end position="97"/>
    </location>
</feature>
<accession>S3CK28</accession>